<name>A0A2G5F8Q4_AQUCA</name>
<keyword evidence="6" id="KW-0804">Transcription</keyword>
<dbReference type="GO" id="GO:0006355">
    <property type="term" value="P:regulation of DNA-templated transcription"/>
    <property type="evidence" value="ECO:0007669"/>
    <property type="project" value="InterPro"/>
</dbReference>
<keyword evidence="7 8" id="KW-0539">Nucleus</keyword>
<dbReference type="InterPro" id="IPR006563">
    <property type="entry name" value="POX_dom"/>
</dbReference>
<dbReference type="GO" id="GO:0003677">
    <property type="term" value="F:DNA binding"/>
    <property type="evidence" value="ECO:0007669"/>
    <property type="project" value="UniProtKB-UniRule"/>
</dbReference>
<evidence type="ECO:0000256" key="6">
    <source>
        <dbReference type="ARBA" id="ARBA00023163"/>
    </source>
</evidence>
<evidence type="ECO:0000256" key="8">
    <source>
        <dbReference type="PROSITE-ProRule" id="PRU00108"/>
    </source>
</evidence>
<evidence type="ECO:0000256" key="4">
    <source>
        <dbReference type="ARBA" id="ARBA00023125"/>
    </source>
</evidence>
<dbReference type="OrthoDB" id="10056939at2759"/>
<accession>A0A2G5F8Q4</accession>
<protein>
    <recommendedName>
        <fullName evidence="10">Homeobox domain-containing protein</fullName>
    </recommendedName>
</protein>
<dbReference type="GO" id="GO:0005634">
    <property type="term" value="C:nucleus"/>
    <property type="evidence" value="ECO:0007669"/>
    <property type="project" value="UniProtKB-SubCell"/>
</dbReference>
<dbReference type="PANTHER" id="PTHR11850">
    <property type="entry name" value="HOMEOBOX PROTEIN TRANSCRIPTION FACTORS"/>
    <property type="match status" value="1"/>
</dbReference>
<dbReference type="InterPro" id="IPR050224">
    <property type="entry name" value="TALE_homeobox"/>
</dbReference>
<dbReference type="InterPro" id="IPR008422">
    <property type="entry name" value="KN_HD"/>
</dbReference>
<evidence type="ECO:0000313" key="12">
    <source>
        <dbReference type="Proteomes" id="UP000230069"/>
    </source>
</evidence>
<organism evidence="11 12">
    <name type="scientific">Aquilegia coerulea</name>
    <name type="common">Rocky mountain columbine</name>
    <dbReference type="NCBI Taxonomy" id="218851"/>
    <lineage>
        <taxon>Eukaryota</taxon>
        <taxon>Viridiplantae</taxon>
        <taxon>Streptophyta</taxon>
        <taxon>Embryophyta</taxon>
        <taxon>Tracheophyta</taxon>
        <taxon>Spermatophyta</taxon>
        <taxon>Magnoliopsida</taxon>
        <taxon>Ranunculales</taxon>
        <taxon>Ranunculaceae</taxon>
        <taxon>Thalictroideae</taxon>
        <taxon>Aquilegia</taxon>
    </lineage>
</organism>
<dbReference type="Pfam" id="PF07526">
    <property type="entry name" value="POX"/>
    <property type="match status" value="1"/>
</dbReference>
<keyword evidence="12" id="KW-1185">Reference proteome</keyword>
<dbReference type="AlphaFoldDB" id="A0A2G5F8Q4"/>
<evidence type="ECO:0000256" key="5">
    <source>
        <dbReference type="ARBA" id="ARBA00023155"/>
    </source>
</evidence>
<keyword evidence="4 8" id="KW-0238">DNA-binding</keyword>
<dbReference type="EMBL" id="KZ305018">
    <property type="protein sequence ID" value="PIA64393.1"/>
    <property type="molecule type" value="Genomic_DNA"/>
</dbReference>
<feature type="region of interest" description="Disordered" evidence="9">
    <location>
        <begin position="575"/>
        <end position="600"/>
    </location>
</feature>
<dbReference type="SUPFAM" id="SSF46689">
    <property type="entry name" value="Homeodomain-like"/>
    <property type="match status" value="1"/>
</dbReference>
<dbReference type="InterPro" id="IPR009057">
    <property type="entry name" value="Homeodomain-like_sf"/>
</dbReference>
<keyword evidence="3" id="KW-0805">Transcription regulation</keyword>
<comment type="subcellular location">
    <subcellularLocation>
        <location evidence="1 8">Nucleus</location>
    </subcellularLocation>
</comment>
<keyword evidence="5 8" id="KW-0371">Homeobox</keyword>
<dbReference type="CDD" id="cd00086">
    <property type="entry name" value="homeodomain"/>
    <property type="match status" value="1"/>
</dbReference>
<dbReference type="Proteomes" id="UP000230069">
    <property type="component" value="Unassembled WGS sequence"/>
</dbReference>
<sequence length="600" mass="66556">MDNDIFSNSLDIANRNPLGIDGMFSHMYSGSLVQPDPYDLNSRTQAMAALPILSTFHGEPTNDLNIEDVNAMENTEASFSRNRPLSRQVLGDSSVGSSSSIANCNFQDYFLRGESLSATSIAHLLSANTNLHGNIRGINVSTASGSALGEFRSPAPNGCCSTSTSSLATPVSCGYAVRGNMDVLETNKGTSSTGQLDSRWGYGGLLRPQELTGKSHIQAVCPPHRFIGSSGQHELDASNTSNTSLNHTYGYYIPNSELSLSLATCQPSLTNVSTVLDQSSELSCSVVTEHSLRGIGLGSERFSDNRNGLSLNLSYYKPVHFSHLLSGSKYLNVVQQILTNVANYSLENVEYQGGFRENASNPSYSSNWREDRITIAVGSDEPYSSVESRPILQRQSVESKKAQLLILLQAVDTKYNQCFDEIHTVVSTFNAATELDPQTHTRFALNTISLLYKSLRQRIANQIMMIGEALNNCMKEDRSFESSFIQRQWALQQLRKDHPSWRPQRGLPEKSVSVLREWMFQNFLHPYPKDAEKHILAARSGLTRSQVSNWFINARVRLWKPLIEEMYIEMNNRKSQADENGSGSDCRSHVSIDNQGFRLN</sequence>
<proteinExistence type="inferred from homology"/>
<evidence type="ECO:0000256" key="2">
    <source>
        <dbReference type="ARBA" id="ARBA00006454"/>
    </source>
</evidence>
<dbReference type="FunCoup" id="A0A2G5F8Q4">
    <property type="interactions" value="302"/>
</dbReference>
<evidence type="ECO:0000256" key="3">
    <source>
        <dbReference type="ARBA" id="ARBA00023015"/>
    </source>
</evidence>
<dbReference type="SMART" id="SM00574">
    <property type="entry name" value="POX"/>
    <property type="match status" value="1"/>
</dbReference>
<gene>
    <name evidence="11" type="ORF">AQUCO_00100106v1</name>
</gene>
<dbReference type="STRING" id="218851.A0A2G5F8Q4"/>
<evidence type="ECO:0000256" key="1">
    <source>
        <dbReference type="ARBA" id="ARBA00004123"/>
    </source>
</evidence>
<evidence type="ECO:0000259" key="10">
    <source>
        <dbReference type="PROSITE" id="PS50071"/>
    </source>
</evidence>
<dbReference type="InterPro" id="IPR001356">
    <property type="entry name" value="HD"/>
</dbReference>
<reference evidence="11 12" key="1">
    <citation type="submission" date="2017-09" db="EMBL/GenBank/DDBJ databases">
        <title>WGS assembly of Aquilegia coerulea Goldsmith.</title>
        <authorList>
            <person name="Hodges S."/>
            <person name="Kramer E."/>
            <person name="Nordborg M."/>
            <person name="Tomkins J."/>
            <person name="Borevitz J."/>
            <person name="Derieg N."/>
            <person name="Yan J."/>
            <person name="Mihaltcheva S."/>
            <person name="Hayes R.D."/>
            <person name="Rokhsar D."/>
        </authorList>
    </citation>
    <scope>NUCLEOTIDE SEQUENCE [LARGE SCALE GENOMIC DNA]</scope>
    <source>
        <strain evidence="12">cv. Goldsmith</strain>
    </source>
</reference>
<dbReference type="EMBL" id="KZ305018">
    <property type="protein sequence ID" value="PIA64394.1"/>
    <property type="molecule type" value="Genomic_DNA"/>
</dbReference>
<feature type="domain" description="Homeobox" evidence="10">
    <location>
        <begin position="498"/>
        <end position="561"/>
    </location>
</feature>
<comment type="similarity">
    <text evidence="2">Belongs to the TALE/BELL homeobox family.</text>
</comment>
<evidence type="ECO:0000256" key="9">
    <source>
        <dbReference type="SAM" id="MobiDB-lite"/>
    </source>
</evidence>
<feature type="DNA-binding region" description="Homeobox" evidence="8">
    <location>
        <begin position="500"/>
        <end position="562"/>
    </location>
</feature>
<dbReference type="Pfam" id="PF05920">
    <property type="entry name" value="Homeobox_KN"/>
    <property type="match status" value="1"/>
</dbReference>
<evidence type="ECO:0000256" key="7">
    <source>
        <dbReference type="ARBA" id="ARBA00023242"/>
    </source>
</evidence>
<evidence type="ECO:0000313" key="11">
    <source>
        <dbReference type="EMBL" id="PIA64394.1"/>
    </source>
</evidence>
<dbReference type="Gene3D" id="1.10.10.60">
    <property type="entry name" value="Homeodomain-like"/>
    <property type="match status" value="1"/>
</dbReference>
<dbReference type="SMART" id="SM00389">
    <property type="entry name" value="HOX"/>
    <property type="match status" value="1"/>
</dbReference>
<dbReference type="PROSITE" id="PS50071">
    <property type="entry name" value="HOMEOBOX_2"/>
    <property type="match status" value="1"/>
</dbReference>